<evidence type="ECO:0000259" key="1">
    <source>
        <dbReference type="Pfam" id="PF12697"/>
    </source>
</evidence>
<dbReference type="Proteomes" id="UP000076512">
    <property type="component" value="Unassembled WGS sequence"/>
</dbReference>
<dbReference type="GO" id="GO:0003824">
    <property type="term" value="F:catalytic activity"/>
    <property type="evidence" value="ECO:0007669"/>
    <property type="project" value="UniProtKB-ARBA"/>
</dbReference>
<dbReference type="InterPro" id="IPR029058">
    <property type="entry name" value="AB_hydrolase_fold"/>
</dbReference>
<dbReference type="PANTHER" id="PTHR43798">
    <property type="entry name" value="MONOACYLGLYCEROL LIPASE"/>
    <property type="match status" value="1"/>
</dbReference>
<dbReference type="STRING" id="455432.AWN90_32890"/>
<name>A0A164MKB5_9NOCA</name>
<reference evidence="2 3" key="1">
    <citation type="submission" date="2016-04" db="EMBL/GenBank/DDBJ databases">
        <authorList>
            <person name="Evans L.H."/>
            <person name="Alamgir A."/>
            <person name="Owens N."/>
            <person name="Weber N.D."/>
            <person name="Virtaneva K."/>
            <person name="Barbian K."/>
            <person name="Babar A."/>
            <person name="Rosenke K."/>
        </authorList>
    </citation>
    <scope>NUCLEOTIDE SEQUENCE [LARGE SCALE GENOMIC DNA]</scope>
    <source>
        <strain evidence="2 3">IFM 0406</strain>
    </source>
</reference>
<organism evidence="2 3">
    <name type="scientific">Nocardia terpenica</name>
    <dbReference type="NCBI Taxonomy" id="455432"/>
    <lineage>
        <taxon>Bacteria</taxon>
        <taxon>Bacillati</taxon>
        <taxon>Actinomycetota</taxon>
        <taxon>Actinomycetes</taxon>
        <taxon>Mycobacteriales</taxon>
        <taxon>Nocardiaceae</taxon>
        <taxon>Nocardia</taxon>
    </lineage>
</organism>
<dbReference type="PANTHER" id="PTHR43798:SF33">
    <property type="entry name" value="HYDROLASE, PUTATIVE (AFU_ORTHOLOGUE AFUA_2G14860)-RELATED"/>
    <property type="match status" value="1"/>
</dbReference>
<dbReference type="Gene3D" id="3.40.50.1820">
    <property type="entry name" value="alpha/beta hydrolase"/>
    <property type="match status" value="1"/>
</dbReference>
<sequence>MVGAGRDRGAGMRAPAVILLNGQPGDRSDWDAIVARLPGSVRVFAWDRPGYGGNRSPASTLEGNAIWLLDRWDAAVLVGHSYGGGVALVAAAMAPERVRGLALLASIGPGCVTVWDELLAAPVAGPMPSMTAWTVLPWMARQCRGLLVRGRAAGPPSLQALACIRHDHGRVRRSFLTEQRELLRGLDRWLGRLGGAPMPTLILADPMDKVVSISTARAVHDRFLPARAGRCGRASSAAKDSRCGCSEIG</sequence>
<evidence type="ECO:0000313" key="3">
    <source>
        <dbReference type="Proteomes" id="UP000076512"/>
    </source>
</evidence>
<dbReference type="InterPro" id="IPR050266">
    <property type="entry name" value="AB_hydrolase_sf"/>
</dbReference>
<dbReference type="GO" id="GO:0016020">
    <property type="term" value="C:membrane"/>
    <property type="evidence" value="ECO:0007669"/>
    <property type="project" value="TreeGrafter"/>
</dbReference>
<feature type="domain" description="AB hydrolase-1" evidence="1">
    <location>
        <begin position="17"/>
        <end position="219"/>
    </location>
</feature>
<keyword evidence="3" id="KW-1185">Reference proteome</keyword>
<evidence type="ECO:0000313" key="2">
    <source>
        <dbReference type="EMBL" id="KZM73434.1"/>
    </source>
</evidence>
<comment type="caution">
    <text evidence="2">The sequence shown here is derived from an EMBL/GenBank/DDBJ whole genome shotgun (WGS) entry which is preliminary data.</text>
</comment>
<dbReference type="EMBL" id="LWGR01000007">
    <property type="protein sequence ID" value="KZM73434.1"/>
    <property type="molecule type" value="Genomic_DNA"/>
</dbReference>
<dbReference type="OrthoDB" id="334507at2"/>
<accession>A0A164MKB5</accession>
<dbReference type="RefSeq" id="WP_067590781.1">
    <property type="nucleotide sequence ID" value="NZ_JABMCZ010000001.1"/>
</dbReference>
<dbReference type="InterPro" id="IPR000073">
    <property type="entry name" value="AB_hydrolase_1"/>
</dbReference>
<dbReference type="Pfam" id="PF12697">
    <property type="entry name" value="Abhydrolase_6"/>
    <property type="match status" value="1"/>
</dbReference>
<proteinExistence type="predicted"/>
<dbReference type="SUPFAM" id="SSF53474">
    <property type="entry name" value="alpha/beta-Hydrolases"/>
    <property type="match status" value="1"/>
</dbReference>
<protein>
    <recommendedName>
        <fullName evidence="1">AB hydrolase-1 domain-containing protein</fullName>
    </recommendedName>
</protein>
<dbReference type="AlphaFoldDB" id="A0A164MKB5"/>
<gene>
    <name evidence="2" type="ORF">AWN90_32890</name>
</gene>